<dbReference type="AlphaFoldDB" id="A0A6V7PH04"/>
<organism evidence="2">
    <name type="scientific">Ananas comosus var. bracteatus</name>
    <name type="common">red pineapple</name>
    <dbReference type="NCBI Taxonomy" id="296719"/>
    <lineage>
        <taxon>Eukaryota</taxon>
        <taxon>Viridiplantae</taxon>
        <taxon>Streptophyta</taxon>
        <taxon>Embryophyta</taxon>
        <taxon>Tracheophyta</taxon>
        <taxon>Spermatophyta</taxon>
        <taxon>Magnoliopsida</taxon>
        <taxon>Liliopsida</taxon>
        <taxon>Poales</taxon>
        <taxon>Bromeliaceae</taxon>
        <taxon>Bromelioideae</taxon>
        <taxon>Ananas</taxon>
    </lineage>
</organism>
<sequence>MKILPFSHSLVFDYDASDILNYYILVLFLGCWKLIIYLSNVGTTDQTGRICESDALDCQAGSISSKTSKKVTVRALQNYRLVLAKNRFSGGIREDLIGGIRKR</sequence>
<name>A0A6V7PH04_ANACO</name>
<evidence type="ECO:0000313" key="2">
    <source>
        <dbReference type="EMBL" id="CAD1830152.1"/>
    </source>
</evidence>
<accession>A0A6V7PH04</accession>
<protein>
    <submittedName>
        <fullName evidence="2">Uncharacterized protein</fullName>
    </submittedName>
</protein>
<keyword evidence="1" id="KW-1133">Transmembrane helix</keyword>
<evidence type="ECO:0000256" key="1">
    <source>
        <dbReference type="SAM" id="Phobius"/>
    </source>
</evidence>
<dbReference type="EMBL" id="LR862148">
    <property type="protein sequence ID" value="CAD1830152.1"/>
    <property type="molecule type" value="Genomic_DNA"/>
</dbReference>
<dbReference type="PROSITE" id="PS51257">
    <property type="entry name" value="PROKAR_LIPOPROTEIN"/>
    <property type="match status" value="1"/>
</dbReference>
<feature type="transmembrane region" description="Helical" evidence="1">
    <location>
        <begin position="20"/>
        <end position="39"/>
    </location>
</feature>
<reference evidence="2" key="1">
    <citation type="submission" date="2020-07" db="EMBL/GenBank/DDBJ databases">
        <authorList>
            <person name="Lin J."/>
        </authorList>
    </citation>
    <scope>NUCLEOTIDE SEQUENCE</scope>
</reference>
<proteinExistence type="predicted"/>
<keyword evidence="1" id="KW-0472">Membrane</keyword>
<keyword evidence="1" id="KW-0812">Transmembrane</keyword>
<gene>
    <name evidence="2" type="ORF">CB5_LOCUS13363</name>
</gene>